<comment type="caution">
    <text evidence="2">The sequence shown here is derived from an EMBL/GenBank/DDBJ whole genome shotgun (WGS) entry which is preliminary data.</text>
</comment>
<protein>
    <submittedName>
        <fullName evidence="2">Uncharacterized protein</fullName>
    </submittedName>
</protein>
<proteinExistence type="predicted"/>
<feature type="compositionally biased region" description="Basic and acidic residues" evidence="1">
    <location>
        <begin position="167"/>
        <end position="177"/>
    </location>
</feature>
<feature type="region of interest" description="Disordered" evidence="1">
    <location>
        <begin position="238"/>
        <end position="286"/>
    </location>
</feature>
<feature type="region of interest" description="Disordered" evidence="1">
    <location>
        <begin position="29"/>
        <end position="111"/>
    </location>
</feature>
<evidence type="ECO:0000313" key="3">
    <source>
        <dbReference type="Proteomes" id="UP000266723"/>
    </source>
</evidence>
<dbReference type="Proteomes" id="UP000266723">
    <property type="component" value="Unassembled WGS sequence"/>
</dbReference>
<gene>
    <name evidence="2" type="ORF">DY000_02032303</name>
</gene>
<organism evidence="2 3">
    <name type="scientific">Brassica cretica</name>
    <name type="common">Mustard</name>
    <dbReference type="NCBI Taxonomy" id="69181"/>
    <lineage>
        <taxon>Eukaryota</taxon>
        <taxon>Viridiplantae</taxon>
        <taxon>Streptophyta</taxon>
        <taxon>Embryophyta</taxon>
        <taxon>Tracheophyta</taxon>
        <taxon>Spermatophyta</taxon>
        <taxon>Magnoliopsida</taxon>
        <taxon>eudicotyledons</taxon>
        <taxon>Gunneridae</taxon>
        <taxon>Pentapetalae</taxon>
        <taxon>rosids</taxon>
        <taxon>malvids</taxon>
        <taxon>Brassicales</taxon>
        <taxon>Brassicaceae</taxon>
        <taxon>Brassiceae</taxon>
        <taxon>Brassica</taxon>
    </lineage>
</organism>
<sequence length="286" mass="31981">MLLEMTTVTTIDMLLETVRLFLLVKRPTTKEDSSESVSSAQKSLRFADETNHPNSKAMDLLPPATSEEKKKKSWYELTMEEEEEALELAESQSGVEEKNTVMEDPNGEKNLEEEDWMVDGDTFDDDDLMDEDEMAFYENQKEEENEPPRVTGTAPLSPDVPFVPKANLEEGKTEKKKNGIGGKITEPRLRREGSSSTLSLKSPMTKRKGSPNHMAAGLSLRKRNLILGWASPKIKEVKGGLSLGSNSTLDQLCHKEKTQDKGREEVVSKTENKAAKVESKPPKIPK</sequence>
<feature type="compositionally biased region" description="Basic and acidic residues" evidence="1">
    <location>
        <begin position="95"/>
        <end position="110"/>
    </location>
</feature>
<feature type="compositionally biased region" description="Basic and acidic residues" evidence="1">
    <location>
        <begin position="252"/>
        <end position="286"/>
    </location>
</feature>
<name>A0ABQ7DF81_BRACR</name>
<evidence type="ECO:0000256" key="1">
    <source>
        <dbReference type="SAM" id="MobiDB-lite"/>
    </source>
</evidence>
<reference evidence="2 3" key="1">
    <citation type="journal article" date="2020" name="BMC Genomics">
        <title>Intraspecific diversification of the crop wild relative Brassica cretica Lam. using demographic model selection.</title>
        <authorList>
            <person name="Kioukis A."/>
            <person name="Michalopoulou V.A."/>
            <person name="Briers L."/>
            <person name="Pirintsos S."/>
            <person name="Studholme D.J."/>
            <person name="Pavlidis P."/>
            <person name="Sarris P.F."/>
        </authorList>
    </citation>
    <scope>NUCLEOTIDE SEQUENCE [LARGE SCALE GENOMIC DNA]</scope>
    <source>
        <strain evidence="3">cv. PFS-1207/04</strain>
    </source>
</reference>
<dbReference type="EMBL" id="QGKV02000649">
    <property type="protein sequence ID" value="KAF3576677.1"/>
    <property type="molecule type" value="Genomic_DNA"/>
</dbReference>
<feature type="region of interest" description="Disordered" evidence="1">
    <location>
        <begin position="138"/>
        <end position="217"/>
    </location>
</feature>
<evidence type="ECO:0000313" key="2">
    <source>
        <dbReference type="EMBL" id="KAF3576677.1"/>
    </source>
</evidence>
<accession>A0ABQ7DF81</accession>
<keyword evidence="3" id="KW-1185">Reference proteome</keyword>
<feature type="compositionally biased region" description="Acidic residues" evidence="1">
    <location>
        <begin position="78"/>
        <end position="87"/>
    </location>
</feature>